<dbReference type="EMBL" id="BGZN01000095">
    <property type="protein sequence ID" value="GBR74860.1"/>
    <property type="molecule type" value="Genomic_DNA"/>
</dbReference>
<name>A0A388TEC3_TERA1</name>
<dbReference type="Gene3D" id="2.30.30.290">
    <property type="entry name" value="YopX-like domains"/>
    <property type="match status" value="1"/>
</dbReference>
<accession>A0A388TEC3</accession>
<dbReference type="Proteomes" id="UP000269352">
    <property type="component" value="Unassembled WGS sequence"/>
</dbReference>
<keyword evidence="3" id="KW-1185">Reference proteome</keyword>
<dbReference type="AlphaFoldDB" id="A0A388TEC3"/>
<protein>
    <submittedName>
        <fullName evidence="2">Protein YopX</fullName>
    </submittedName>
</protein>
<evidence type="ECO:0000313" key="3">
    <source>
        <dbReference type="Proteomes" id="UP000269352"/>
    </source>
</evidence>
<sequence>MREIKFRGKELKTGKWVYGFFCIDGDGAYIINDTSEGIRGDCINVDRDTVGQYTGLDDKNDNEIFEGDILKFGLIKDNFVEVVFGETGFNSEETFNCIGFYLTNHNEYGMGFNWLKWQQNISWEVVGNIHDDPELLKKDKEQTT</sequence>
<dbReference type="SUPFAM" id="SSF159006">
    <property type="entry name" value="YopX-like"/>
    <property type="match status" value="1"/>
</dbReference>
<dbReference type="InterPro" id="IPR023385">
    <property type="entry name" value="YopX-like_C"/>
</dbReference>
<proteinExistence type="predicted"/>
<organism evidence="2 3">
    <name type="scientific">Termititenax aidoneus</name>
    <dbReference type="NCBI Taxonomy" id="2218524"/>
    <lineage>
        <taxon>Bacteria</taxon>
        <taxon>Bacillati</taxon>
        <taxon>Candidatus Margulisiibacteriota</taxon>
        <taxon>Candidatus Termititenacia</taxon>
        <taxon>Candidatus Termititenacales</taxon>
        <taxon>Candidatus Termititenacaceae</taxon>
        <taxon>Candidatus Termititenax</taxon>
    </lineage>
</organism>
<reference evidence="2 3" key="1">
    <citation type="journal article" date="2019" name="ISME J.">
        <title>Genome analyses of uncultured TG2/ZB3 bacteria in 'Margulisbacteria' specifically attached to ectosymbiotic spirochetes of protists in the termite gut.</title>
        <authorList>
            <person name="Utami Y.D."/>
            <person name="Kuwahara H."/>
            <person name="Igai K."/>
            <person name="Murakami T."/>
            <person name="Sugaya K."/>
            <person name="Morikawa T."/>
            <person name="Nagura Y."/>
            <person name="Yuki M."/>
            <person name="Deevong P."/>
            <person name="Inoue T."/>
            <person name="Kihara K."/>
            <person name="Lo N."/>
            <person name="Yamada A."/>
            <person name="Ohkuma M."/>
            <person name="Hongoh Y."/>
        </authorList>
    </citation>
    <scope>NUCLEOTIDE SEQUENCE [LARGE SCALE GENOMIC DNA]</scope>
    <source>
        <strain evidence="2">NkOx7-01</strain>
    </source>
</reference>
<comment type="caution">
    <text evidence="2">The sequence shown here is derived from an EMBL/GenBank/DDBJ whole genome shotgun (WGS) entry which is preliminary data.</text>
</comment>
<evidence type="ECO:0000313" key="2">
    <source>
        <dbReference type="EMBL" id="GBR74860.1"/>
    </source>
</evidence>
<feature type="domain" description="YopX protein" evidence="1">
    <location>
        <begin position="5"/>
        <end position="137"/>
    </location>
</feature>
<dbReference type="Pfam" id="PF09643">
    <property type="entry name" value="YopX"/>
    <property type="match status" value="1"/>
</dbReference>
<dbReference type="InterPro" id="IPR019096">
    <property type="entry name" value="YopX_protein"/>
</dbReference>
<dbReference type="NCBIfam" id="TIGR01671">
    <property type="entry name" value="phage_TIGR01671"/>
    <property type="match status" value="1"/>
</dbReference>
<gene>
    <name evidence="2" type="primary">yopX</name>
    <name evidence="2" type="ORF">NO1_1960</name>
</gene>
<dbReference type="InterPro" id="IPR010024">
    <property type="entry name" value="CHP16711"/>
</dbReference>
<evidence type="ECO:0000259" key="1">
    <source>
        <dbReference type="Pfam" id="PF09643"/>
    </source>
</evidence>